<dbReference type="AlphaFoldDB" id="A0A9P1CGB2"/>
<dbReference type="Proteomes" id="UP001152797">
    <property type="component" value="Unassembled WGS sequence"/>
</dbReference>
<gene>
    <name evidence="2" type="ORF">C1SCF055_LOCUS18050</name>
</gene>
<sequence>MTWEQTCVSDDEYIVCFQHVMSSGGNLLDLDLAEVERRRVVETKRSLEGEVDDSQAEVPLPEAPPEEGGRSGPFLLTGTSFLFTWNVGSPEDPHAEWLNFLRWRAEQAVGPFKGVRYSATMEESLRSEDVGRVHIHEQREVCKRLTRASLEPFQYTTMAGLLVRPNCAVNYLEAVGSSSADGASRGRGAAYRAACDRAYFYVQANKYGTLFTETDWAMQTNFRVQARWFDDLVARGKLSRDQWLQYAADTTVGFSSRKRNFEALEVYEKEKAMDVDAAELREKIASACPKKPWRPDLLQQAKDWLQQFVTVNDRATILVLWGPSRSGKTRFALSDVFGLKPLKVDVGDGDALNIQSWDHRTHSHLVLDNVNGSDFIMRWRHVLMGPPEPVQLGQSSTGMYAYNVFLGRKPVICSMDEDAVWDNKKWLDANCVVIWVGEKCYVP</sequence>
<feature type="region of interest" description="Disordered" evidence="1">
    <location>
        <begin position="46"/>
        <end position="71"/>
    </location>
</feature>
<evidence type="ECO:0000313" key="2">
    <source>
        <dbReference type="EMBL" id="CAI3991119.1"/>
    </source>
</evidence>
<evidence type="ECO:0000313" key="4">
    <source>
        <dbReference type="Proteomes" id="UP001152797"/>
    </source>
</evidence>
<name>A0A9P1CGB2_9DINO</name>
<dbReference type="EMBL" id="CAMXCT010001556">
    <property type="protein sequence ID" value="CAI3991119.1"/>
    <property type="molecule type" value="Genomic_DNA"/>
</dbReference>
<keyword evidence="4" id="KW-1185">Reference proteome</keyword>
<evidence type="ECO:0000256" key="1">
    <source>
        <dbReference type="SAM" id="MobiDB-lite"/>
    </source>
</evidence>
<reference evidence="3 4" key="2">
    <citation type="submission" date="2024-05" db="EMBL/GenBank/DDBJ databases">
        <authorList>
            <person name="Chen Y."/>
            <person name="Shah S."/>
            <person name="Dougan E. K."/>
            <person name="Thang M."/>
            <person name="Chan C."/>
        </authorList>
    </citation>
    <scope>NUCLEOTIDE SEQUENCE [LARGE SCALE GENOMIC DNA]</scope>
</reference>
<dbReference type="EMBL" id="CAMXCT030001556">
    <property type="protein sequence ID" value="CAL4778431.1"/>
    <property type="molecule type" value="Genomic_DNA"/>
</dbReference>
<comment type="caution">
    <text evidence="2">The sequence shown here is derived from an EMBL/GenBank/DDBJ whole genome shotgun (WGS) entry which is preliminary data.</text>
</comment>
<reference evidence="2" key="1">
    <citation type="submission" date="2022-10" db="EMBL/GenBank/DDBJ databases">
        <authorList>
            <person name="Chen Y."/>
            <person name="Dougan E. K."/>
            <person name="Chan C."/>
            <person name="Rhodes N."/>
            <person name="Thang M."/>
        </authorList>
    </citation>
    <scope>NUCLEOTIDE SEQUENCE</scope>
</reference>
<protein>
    <submittedName>
        <fullName evidence="2">Uncharacterized protein</fullName>
    </submittedName>
</protein>
<proteinExistence type="predicted"/>
<dbReference type="EMBL" id="CAMXCT020001556">
    <property type="protein sequence ID" value="CAL1144494.1"/>
    <property type="molecule type" value="Genomic_DNA"/>
</dbReference>
<accession>A0A9P1CGB2</accession>
<evidence type="ECO:0000313" key="3">
    <source>
        <dbReference type="EMBL" id="CAL4778431.1"/>
    </source>
</evidence>
<organism evidence="2">
    <name type="scientific">Cladocopium goreaui</name>
    <dbReference type="NCBI Taxonomy" id="2562237"/>
    <lineage>
        <taxon>Eukaryota</taxon>
        <taxon>Sar</taxon>
        <taxon>Alveolata</taxon>
        <taxon>Dinophyceae</taxon>
        <taxon>Suessiales</taxon>
        <taxon>Symbiodiniaceae</taxon>
        <taxon>Cladocopium</taxon>
    </lineage>
</organism>
<dbReference type="OrthoDB" id="420859at2759"/>